<feature type="transmembrane region" description="Helical" evidence="2">
    <location>
        <begin position="360"/>
        <end position="379"/>
    </location>
</feature>
<name>A0ABV8R1Z5_9MICC</name>
<comment type="caution">
    <text evidence="3">The sequence shown here is derived from an EMBL/GenBank/DDBJ whole genome shotgun (WGS) entry which is preliminary data.</text>
</comment>
<feature type="transmembrane region" description="Helical" evidence="2">
    <location>
        <begin position="200"/>
        <end position="227"/>
    </location>
</feature>
<dbReference type="RefSeq" id="WP_230066853.1">
    <property type="nucleotide sequence ID" value="NZ_BAABLL010000008.1"/>
</dbReference>
<gene>
    <name evidence="3" type="ORF">ACFOW9_12870</name>
</gene>
<feature type="transmembrane region" description="Helical" evidence="2">
    <location>
        <begin position="149"/>
        <end position="168"/>
    </location>
</feature>
<feature type="transmembrane region" description="Helical" evidence="2">
    <location>
        <begin position="290"/>
        <end position="317"/>
    </location>
</feature>
<keyword evidence="2" id="KW-0812">Transmembrane</keyword>
<feature type="transmembrane region" description="Helical" evidence="2">
    <location>
        <begin position="119"/>
        <end position="142"/>
    </location>
</feature>
<feature type="transmembrane region" description="Helical" evidence="2">
    <location>
        <begin position="42"/>
        <end position="64"/>
    </location>
</feature>
<feature type="region of interest" description="Disordered" evidence="1">
    <location>
        <begin position="1"/>
        <end position="26"/>
    </location>
</feature>
<dbReference type="Pfam" id="PF09852">
    <property type="entry name" value="DUF2079"/>
    <property type="match status" value="1"/>
</dbReference>
<keyword evidence="4" id="KW-1185">Reference proteome</keyword>
<keyword evidence="2" id="KW-0472">Membrane</keyword>
<evidence type="ECO:0000256" key="2">
    <source>
        <dbReference type="SAM" id="Phobius"/>
    </source>
</evidence>
<accession>A0ABV8R1Z5</accession>
<keyword evidence="2" id="KW-1133">Transmembrane helix</keyword>
<feature type="transmembrane region" description="Helical" evidence="2">
    <location>
        <begin position="329"/>
        <end position="348"/>
    </location>
</feature>
<sequence>MSTAKISGAPTGMVDPTATRESTPGHRFPRNLRNLWKLRSPLVPAVLLGASAFILYTLFSWLQWSSYAIRSWDLGIFTQLAKDYAHFQAPIVSIKGDGYNLLGDHFHPLLVLLGPVYRVFPSAFTLLVVQNALFALSVVVLSNLAIKHLGRIPGVCLGIGYALSWGLASAVDAQFHEIAFAVPLLALSLSALLEEKWRKAWIWAALLVFVKEDLGLSVLVLGLVMAHRSRKPAGLWLAVWGVGWFLLSTAVILPSMNPSESWAYSSQLNLGALFSDPLSLLNSEKVATTFLLVAITAGLCLFSPLTLIVIPTLAWRFLSDLEYYWGQEWQYSAVLMPVVFCAAIDALARRKVLDSAKLRLLSAVAIALIALALSSHYAFGKLNDAGKNFPTTHNVEAANALAAVPAGVTVETDITLMSYLVDRHNVYWIGNKNPAPQYVLIDVSSRSGVASNTAAMEAQSRFPGTHYVTVHADARFQVAKRD</sequence>
<dbReference type="EMBL" id="JBHSCQ010000020">
    <property type="protein sequence ID" value="MFC4266496.1"/>
    <property type="molecule type" value="Genomic_DNA"/>
</dbReference>
<organism evidence="3 4">
    <name type="scientific">Arthrobacter cryoconiti</name>
    <dbReference type="NCBI Taxonomy" id="748907"/>
    <lineage>
        <taxon>Bacteria</taxon>
        <taxon>Bacillati</taxon>
        <taxon>Actinomycetota</taxon>
        <taxon>Actinomycetes</taxon>
        <taxon>Micrococcales</taxon>
        <taxon>Micrococcaceae</taxon>
        <taxon>Arthrobacter</taxon>
    </lineage>
</organism>
<protein>
    <submittedName>
        <fullName evidence="3">DUF2079 domain-containing protein</fullName>
    </submittedName>
</protein>
<dbReference type="InterPro" id="IPR018650">
    <property type="entry name" value="STSV1_Orf64"/>
</dbReference>
<evidence type="ECO:0000313" key="3">
    <source>
        <dbReference type="EMBL" id="MFC4266496.1"/>
    </source>
</evidence>
<dbReference type="Proteomes" id="UP001595773">
    <property type="component" value="Unassembled WGS sequence"/>
</dbReference>
<proteinExistence type="predicted"/>
<feature type="transmembrane region" description="Helical" evidence="2">
    <location>
        <begin position="233"/>
        <end position="253"/>
    </location>
</feature>
<evidence type="ECO:0000256" key="1">
    <source>
        <dbReference type="SAM" id="MobiDB-lite"/>
    </source>
</evidence>
<evidence type="ECO:0000313" key="4">
    <source>
        <dbReference type="Proteomes" id="UP001595773"/>
    </source>
</evidence>
<reference evidence="4" key="1">
    <citation type="journal article" date="2019" name="Int. J. Syst. Evol. Microbiol.">
        <title>The Global Catalogue of Microorganisms (GCM) 10K type strain sequencing project: providing services to taxonomists for standard genome sequencing and annotation.</title>
        <authorList>
            <consortium name="The Broad Institute Genomics Platform"/>
            <consortium name="The Broad Institute Genome Sequencing Center for Infectious Disease"/>
            <person name="Wu L."/>
            <person name="Ma J."/>
        </authorList>
    </citation>
    <scope>NUCLEOTIDE SEQUENCE [LARGE SCALE GENOMIC DNA]</scope>
    <source>
        <strain evidence="4">CGMCC 1.10698</strain>
    </source>
</reference>